<accession>A0A0N5BEI2</accession>
<proteinExistence type="predicted"/>
<keyword evidence="1" id="KW-1133">Transmembrane helix</keyword>
<sequence>MENGNSTESVYFILKVGKYLPFVYLNITYVELIIHILLSLLSYSLYIFIIYSIYLFQKNDSLYKSVFYKITMVLGVVEILGHILQFLVFYEVRISPLVEYFALHSPPAWQFTVIINGSGFGLISQATYSFYLSLIRFFAVYFPLSNKMVQEKCFYISHALTVFLCGTVILCSPIYYGNYIIDKDEIMYTENKSTGTYQSRSLFLNRSNRHLYTTTLTGGCTIIAVITNAFTYIKFNKKKSTTFIDSASQSIQNKNGRSMNLFVICLTVKQLLFLLFNILQAWKPILYPNDNSIYHISQGIKPWVMHINFFFSPYAMIYFNKKIRLKLINTILCRKINENNDTKTAFFNTHHVTSKRQQIKLPQ</sequence>
<feature type="transmembrane region" description="Helical" evidence="1">
    <location>
        <begin position="302"/>
        <end position="319"/>
    </location>
</feature>
<evidence type="ECO:0000313" key="2">
    <source>
        <dbReference type="Proteomes" id="UP000046392"/>
    </source>
</evidence>
<dbReference type="SUPFAM" id="SSF81321">
    <property type="entry name" value="Family A G protein-coupled receptor-like"/>
    <property type="match status" value="1"/>
</dbReference>
<reference evidence="3" key="1">
    <citation type="submission" date="2017-02" db="UniProtKB">
        <authorList>
            <consortium name="WormBaseParasite"/>
        </authorList>
    </citation>
    <scope>IDENTIFICATION</scope>
</reference>
<evidence type="ECO:0000313" key="3">
    <source>
        <dbReference type="WBParaSite" id="SPAL_0000440700.1"/>
    </source>
</evidence>
<organism evidence="2 3">
    <name type="scientific">Strongyloides papillosus</name>
    <name type="common">Intestinal threadworm</name>
    <dbReference type="NCBI Taxonomy" id="174720"/>
    <lineage>
        <taxon>Eukaryota</taxon>
        <taxon>Metazoa</taxon>
        <taxon>Ecdysozoa</taxon>
        <taxon>Nematoda</taxon>
        <taxon>Chromadorea</taxon>
        <taxon>Rhabditida</taxon>
        <taxon>Tylenchina</taxon>
        <taxon>Panagrolaimomorpha</taxon>
        <taxon>Strongyloidoidea</taxon>
        <taxon>Strongyloididae</taxon>
        <taxon>Strongyloides</taxon>
    </lineage>
</organism>
<dbReference type="PANTHER" id="PTHR31552:SF8">
    <property type="entry name" value="SERPENTINE RECEPTOR CLASS GAMMA"/>
    <property type="match status" value="1"/>
</dbReference>
<feature type="transmembrane region" description="Helical" evidence="1">
    <location>
        <begin position="211"/>
        <end position="233"/>
    </location>
</feature>
<dbReference type="Pfam" id="PF10323">
    <property type="entry name" value="7TM_GPCR_Srv"/>
    <property type="match status" value="1"/>
</dbReference>
<evidence type="ECO:0000256" key="1">
    <source>
        <dbReference type="SAM" id="Phobius"/>
    </source>
</evidence>
<feature type="transmembrane region" description="Helical" evidence="1">
    <location>
        <begin position="153"/>
        <end position="176"/>
    </location>
</feature>
<feature type="transmembrane region" description="Helical" evidence="1">
    <location>
        <begin position="32"/>
        <end position="54"/>
    </location>
</feature>
<feature type="transmembrane region" description="Helical" evidence="1">
    <location>
        <begin position="108"/>
        <end position="132"/>
    </location>
</feature>
<feature type="transmembrane region" description="Helical" evidence="1">
    <location>
        <begin position="261"/>
        <end position="282"/>
    </location>
</feature>
<dbReference type="Gene3D" id="1.20.1070.10">
    <property type="entry name" value="Rhodopsin 7-helix transmembrane proteins"/>
    <property type="match status" value="1"/>
</dbReference>
<dbReference type="AlphaFoldDB" id="A0A0N5BEI2"/>
<name>A0A0N5BEI2_STREA</name>
<dbReference type="WBParaSite" id="SPAL_0000440700.1">
    <property type="protein sequence ID" value="SPAL_0000440700.1"/>
    <property type="gene ID" value="SPAL_0000440700"/>
</dbReference>
<keyword evidence="2" id="KW-1185">Reference proteome</keyword>
<feature type="transmembrane region" description="Helical" evidence="1">
    <location>
        <begin position="66"/>
        <end position="88"/>
    </location>
</feature>
<dbReference type="PANTHER" id="PTHR31552">
    <property type="entry name" value="SERPENTINE RECEPTOR CLASS GAMMA"/>
    <property type="match status" value="1"/>
</dbReference>
<keyword evidence="1" id="KW-0812">Transmembrane</keyword>
<protein>
    <submittedName>
        <fullName evidence="3">Serpentine receptor class gamma</fullName>
    </submittedName>
</protein>
<dbReference type="InterPro" id="IPR019426">
    <property type="entry name" value="7TM_GPCR_serpentine_rcpt_Srv"/>
</dbReference>
<keyword evidence="1" id="KW-0472">Membrane</keyword>
<dbReference type="Proteomes" id="UP000046392">
    <property type="component" value="Unplaced"/>
</dbReference>